<organism evidence="1 2">
    <name type="scientific">Turnera subulata</name>
    <dbReference type="NCBI Taxonomy" id="218843"/>
    <lineage>
        <taxon>Eukaryota</taxon>
        <taxon>Viridiplantae</taxon>
        <taxon>Streptophyta</taxon>
        <taxon>Embryophyta</taxon>
        <taxon>Tracheophyta</taxon>
        <taxon>Spermatophyta</taxon>
        <taxon>Magnoliopsida</taxon>
        <taxon>eudicotyledons</taxon>
        <taxon>Gunneridae</taxon>
        <taxon>Pentapetalae</taxon>
        <taxon>rosids</taxon>
        <taxon>fabids</taxon>
        <taxon>Malpighiales</taxon>
        <taxon>Passifloraceae</taxon>
        <taxon>Turnera</taxon>
    </lineage>
</organism>
<protein>
    <submittedName>
        <fullName evidence="1">Uncharacterized protein</fullName>
    </submittedName>
</protein>
<reference evidence="1" key="2">
    <citation type="journal article" date="2023" name="Plants (Basel)">
        <title>Annotation of the Turnera subulata (Passifloraceae) Draft Genome Reveals the S-Locus Evolved after the Divergence of Turneroideae from Passifloroideae in a Stepwise Manner.</title>
        <authorList>
            <person name="Henning P.M."/>
            <person name="Roalson E.H."/>
            <person name="Mir W."/>
            <person name="McCubbin A.G."/>
            <person name="Shore J.S."/>
        </authorList>
    </citation>
    <scope>NUCLEOTIDE SEQUENCE</scope>
    <source>
        <strain evidence="1">F60SS</strain>
    </source>
</reference>
<sequence>MHAHIPMLDLTKALIISSHSRQPSSLTLLGISYICIMVKSQNNACDAVFQIVCCCFTTCFLTLDIEVCIPVV</sequence>
<proteinExistence type="predicted"/>
<dbReference type="AlphaFoldDB" id="A0A9Q0F091"/>
<keyword evidence="2" id="KW-1185">Reference proteome</keyword>
<name>A0A9Q0F091_9ROSI</name>
<accession>A0A9Q0F091</accession>
<dbReference type="EMBL" id="JAKUCV010007617">
    <property type="protein sequence ID" value="KAJ4822648.1"/>
    <property type="molecule type" value="Genomic_DNA"/>
</dbReference>
<reference evidence="1" key="1">
    <citation type="submission" date="2022-02" db="EMBL/GenBank/DDBJ databases">
        <authorList>
            <person name="Henning P.M."/>
            <person name="McCubbin A.G."/>
            <person name="Shore J.S."/>
        </authorList>
    </citation>
    <scope>NUCLEOTIDE SEQUENCE</scope>
    <source>
        <strain evidence="1">F60SS</strain>
        <tissue evidence="1">Leaves</tissue>
    </source>
</reference>
<dbReference type="Proteomes" id="UP001141552">
    <property type="component" value="Unassembled WGS sequence"/>
</dbReference>
<evidence type="ECO:0000313" key="1">
    <source>
        <dbReference type="EMBL" id="KAJ4822648.1"/>
    </source>
</evidence>
<gene>
    <name evidence="1" type="ORF">Tsubulata_046971</name>
</gene>
<evidence type="ECO:0000313" key="2">
    <source>
        <dbReference type="Proteomes" id="UP001141552"/>
    </source>
</evidence>
<comment type="caution">
    <text evidence="1">The sequence shown here is derived from an EMBL/GenBank/DDBJ whole genome shotgun (WGS) entry which is preliminary data.</text>
</comment>